<feature type="compositionally biased region" description="Basic residues" evidence="1">
    <location>
        <begin position="39"/>
        <end position="54"/>
    </location>
</feature>
<comment type="caution">
    <text evidence="2">The sequence shown here is derived from an EMBL/GenBank/DDBJ whole genome shotgun (WGS) entry which is preliminary data.</text>
</comment>
<dbReference type="EMBL" id="JAVRJZ010000003">
    <property type="protein sequence ID" value="KAK2725307.1"/>
    <property type="molecule type" value="Genomic_DNA"/>
</dbReference>
<dbReference type="Proteomes" id="UP001187531">
    <property type="component" value="Unassembled WGS sequence"/>
</dbReference>
<accession>A0AA88LCH0</accession>
<feature type="region of interest" description="Disordered" evidence="1">
    <location>
        <begin position="1"/>
        <end position="58"/>
    </location>
</feature>
<evidence type="ECO:0000313" key="3">
    <source>
        <dbReference type="Proteomes" id="UP001187531"/>
    </source>
</evidence>
<feature type="compositionally biased region" description="Basic and acidic residues" evidence="1">
    <location>
        <begin position="14"/>
        <end position="30"/>
    </location>
</feature>
<dbReference type="AlphaFoldDB" id="A0AA88LCH0"/>
<reference evidence="2" key="1">
    <citation type="submission" date="2023-07" db="EMBL/GenBank/DDBJ databases">
        <title>Chromosome-level genome assembly of Artemia franciscana.</title>
        <authorList>
            <person name="Jo E."/>
        </authorList>
    </citation>
    <scope>NUCLEOTIDE SEQUENCE</scope>
    <source>
        <tissue evidence="2">Whole body</tissue>
    </source>
</reference>
<evidence type="ECO:0000256" key="1">
    <source>
        <dbReference type="SAM" id="MobiDB-lite"/>
    </source>
</evidence>
<evidence type="ECO:0000313" key="2">
    <source>
        <dbReference type="EMBL" id="KAK2725307.1"/>
    </source>
</evidence>
<keyword evidence="3" id="KW-1185">Reference proteome</keyword>
<gene>
    <name evidence="2" type="ORF">QYM36_001680</name>
</gene>
<name>A0AA88LCH0_ARTSF</name>
<sequence length="178" mass="20059">MADTETKKKGRGRPKAEKSEEAGEKRKAEVASEEETPVKRGRGRPKGTGKKKTATKTAKGDIYRKGQRLFPYSLVLGSSGLMEKRLITESAWLLKKKRSLRGGPEITPQEIALDPQNFASSFIDKRRATTTSARRLEYENFGVLQFFNLVSIEITFIALEISLYVLLCDCDPWVTWNS</sequence>
<proteinExistence type="predicted"/>
<protein>
    <submittedName>
        <fullName evidence="2">Uncharacterized protein</fullName>
    </submittedName>
</protein>
<organism evidence="2 3">
    <name type="scientific">Artemia franciscana</name>
    <name type="common">Brine shrimp</name>
    <name type="synonym">Artemia sanfranciscana</name>
    <dbReference type="NCBI Taxonomy" id="6661"/>
    <lineage>
        <taxon>Eukaryota</taxon>
        <taxon>Metazoa</taxon>
        <taxon>Ecdysozoa</taxon>
        <taxon>Arthropoda</taxon>
        <taxon>Crustacea</taxon>
        <taxon>Branchiopoda</taxon>
        <taxon>Anostraca</taxon>
        <taxon>Artemiidae</taxon>
        <taxon>Artemia</taxon>
    </lineage>
</organism>